<keyword evidence="1" id="KW-0723">Serine/threonine-protein kinase</keyword>
<organism evidence="7 8">
    <name type="scientific">Pythium insidiosum</name>
    <name type="common">Pythiosis disease agent</name>
    <dbReference type="NCBI Taxonomy" id="114742"/>
    <lineage>
        <taxon>Eukaryota</taxon>
        <taxon>Sar</taxon>
        <taxon>Stramenopiles</taxon>
        <taxon>Oomycota</taxon>
        <taxon>Peronosporomycetes</taxon>
        <taxon>Pythiales</taxon>
        <taxon>Pythiaceae</taxon>
        <taxon>Pythium</taxon>
    </lineage>
</organism>
<evidence type="ECO:0000313" key="7">
    <source>
        <dbReference type="EMBL" id="KAJ0394350.1"/>
    </source>
</evidence>
<name>A0AAD5Q7C8_PYTIN</name>
<evidence type="ECO:0000256" key="1">
    <source>
        <dbReference type="ARBA" id="ARBA00022527"/>
    </source>
</evidence>
<dbReference type="SUPFAM" id="SSF56112">
    <property type="entry name" value="Protein kinase-like (PK-like)"/>
    <property type="match status" value="1"/>
</dbReference>
<dbReference type="PANTHER" id="PTHR24345:SF91">
    <property type="entry name" value="SERINE_THREONINE-PROTEIN KINASE PLK4"/>
    <property type="match status" value="1"/>
</dbReference>
<accession>A0AAD5Q7C8</accession>
<keyword evidence="5" id="KW-0067">ATP-binding</keyword>
<protein>
    <recommendedName>
        <fullName evidence="6">Protein kinase domain-containing protein</fullName>
    </recommendedName>
</protein>
<dbReference type="InterPro" id="IPR011009">
    <property type="entry name" value="Kinase-like_dom_sf"/>
</dbReference>
<keyword evidence="3" id="KW-0547">Nucleotide-binding</keyword>
<evidence type="ECO:0000259" key="6">
    <source>
        <dbReference type="PROSITE" id="PS50011"/>
    </source>
</evidence>
<gene>
    <name evidence="7" type="ORF">P43SY_006831</name>
</gene>
<evidence type="ECO:0000313" key="8">
    <source>
        <dbReference type="Proteomes" id="UP001209570"/>
    </source>
</evidence>
<evidence type="ECO:0000256" key="3">
    <source>
        <dbReference type="ARBA" id="ARBA00022741"/>
    </source>
</evidence>
<sequence length="299" mass="32478">MTTTPSRFRNLRELETTKNAQLLIADDGESGVTVLLKRMPLAGDSEHHHHANGASPSSTADADVFTGFDDPLQELAVADLLLHVGGHPSIVRCHEHFIKGDSLFLVTEFCGGGDLHQYIMQQPTQRLEIAEATVIFTQIARGVAFLHAHNIAHRDLSLENVVRDARGDCKITDFGLSVDVAALATSPQPFRCQDLVGKANYMAPEVVAGDWYDPKAADVWSLGILLFMLVTGSPLVSTTETSNPAFQAFKRVSVQSVLEQWGFGAIASSGVGALLELLLRVDPAQRPTVDTVLRHHALR</sequence>
<keyword evidence="2" id="KW-0808">Transferase</keyword>
<evidence type="ECO:0000256" key="4">
    <source>
        <dbReference type="ARBA" id="ARBA00022777"/>
    </source>
</evidence>
<dbReference type="InterPro" id="IPR000719">
    <property type="entry name" value="Prot_kinase_dom"/>
</dbReference>
<dbReference type="GO" id="GO:0004674">
    <property type="term" value="F:protein serine/threonine kinase activity"/>
    <property type="evidence" value="ECO:0007669"/>
    <property type="project" value="UniProtKB-KW"/>
</dbReference>
<proteinExistence type="predicted"/>
<keyword evidence="4" id="KW-0418">Kinase</keyword>
<dbReference type="PANTHER" id="PTHR24345">
    <property type="entry name" value="SERINE/THREONINE-PROTEIN KINASE PLK"/>
    <property type="match status" value="1"/>
</dbReference>
<dbReference type="AlphaFoldDB" id="A0AAD5Q7C8"/>
<dbReference type="EMBL" id="JAKCXM010000416">
    <property type="protein sequence ID" value="KAJ0394350.1"/>
    <property type="molecule type" value="Genomic_DNA"/>
</dbReference>
<dbReference type="GO" id="GO:0005524">
    <property type="term" value="F:ATP binding"/>
    <property type="evidence" value="ECO:0007669"/>
    <property type="project" value="UniProtKB-KW"/>
</dbReference>
<feature type="domain" description="Protein kinase" evidence="6">
    <location>
        <begin position="8"/>
        <end position="298"/>
    </location>
</feature>
<evidence type="ECO:0000256" key="2">
    <source>
        <dbReference type="ARBA" id="ARBA00022679"/>
    </source>
</evidence>
<dbReference type="GO" id="GO:0005634">
    <property type="term" value="C:nucleus"/>
    <property type="evidence" value="ECO:0007669"/>
    <property type="project" value="TreeGrafter"/>
</dbReference>
<dbReference type="Gene3D" id="1.10.510.10">
    <property type="entry name" value="Transferase(Phosphotransferase) domain 1"/>
    <property type="match status" value="1"/>
</dbReference>
<comment type="caution">
    <text evidence="7">The sequence shown here is derived from an EMBL/GenBank/DDBJ whole genome shotgun (WGS) entry which is preliminary data.</text>
</comment>
<reference evidence="7" key="1">
    <citation type="submission" date="2021-12" db="EMBL/GenBank/DDBJ databases">
        <title>Prjna785345.</title>
        <authorList>
            <person name="Rujirawat T."/>
            <person name="Krajaejun T."/>
        </authorList>
    </citation>
    <scope>NUCLEOTIDE SEQUENCE</scope>
    <source>
        <strain evidence="7">Pi057C3</strain>
    </source>
</reference>
<dbReference type="Proteomes" id="UP001209570">
    <property type="component" value="Unassembled WGS sequence"/>
</dbReference>
<keyword evidence="8" id="KW-1185">Reference proteome</keyword>
<dbReference type="PROSITE" id="PS50011">
    <property type="entry name" value="PROTEIN_KINASE_DOM"/>
    <property type="match status" value="1"/>
</dbReference>
<evidence type="ECO:0000256" key="5">
    <source>
        <dbReference type="ARBA" id="ARBA00022840"/>
    </source>
</evidence>
<dbReference type="Pfam" id="PF00069">
    <property type="entry name" value="Pkinase"/>
    <property type="match status" value="1"/>
</dbReference>